<comment type="caution">
    <text evidence="1">The sequence shown here is derived from an EMBL/GenBank/DDBJ whole genome shotgun (WGS) entry which is preliminary data.</text>
</comment>
<sequence>MRDDREGAALGHLLQIRRQRHNQNLLCKRAARRHAASERKMRLFYPSERVRQSLFTQQLLQFA</sequence>
<organism evidence="1 2">
    <name type="scientific">Cronobacter dublinensis 1210</name>
    <dbReference type="NCBI Taxonomy" id="1208656"/>
    <lineage>
        <taxon>Bacteria</taxon>
        <taxon>Pseudomonadati</taxon>
        <taxon>Pseudomonadota</taxon>
        <taxon>Gammaproteobacteria</taxon>
        <taxon>Enterobacterales</taxon>
        <taxon>Enterobacteriaceae</taxon>
        <taxon>Cronobacter</taxon>
    </lineage>
</organism>
<evidence type="ECO:0000313" key="1">
    <source>
        <dbReference type="EMBL" id="CCJ79911.1"/>
    </source>
</evidence>
<dbReference type="Proteomes" id="UP000009342">
    <property type="component" value="Unassembled WGS sequence"/>
</dbReference>
<proteinExistence type="predicted"/>
<evidence type="ECO:0000313" key="2">
    <source>
        <dbReference type="Proteomes" id="UP000009342"/>
    </source>
</evidence>
<gene>
    <name evidence="1" type="ORF">BN134_617</name>
</gene>
<dbReference type="EMBL" id="CAKZ01000026">
    <property type="protein sequence ID" value="CCJ79911.1"/>
    <property type="molecule type" value="Genomic_DNA"/>
</dbReference>
<name>A0ABM9Q3F7_9ENTR</name>
<reference evidence="2" key="1">
    <citation type="journal article" date="2012" name="PLoS ONE">
        <title>Comparative analysis of genome sequences covering the seven cronobacter species.</title>
        <authorList>
            <person name="Joseph S."/>
            <person name="Desai P."/>
            <person name="Ji Y."/>
            <person name="Cummings C.A."/>
            <person name="Shih R."/>
            <person name="Degoricija L."/>
            <person name="Rico A."/>
            <person name="Brzoska P."/>
            <person name="Hamby S.E."/>
            <person name="Masood N."/>
            <person name="Hariri S."/>
            <person name="Sonbol H."/>
            <person name="Chuzhanova N."/>
            <person name="McClelland M."/>
            <person name="Furtado M.R."/>
            <person name="Forsythe S.J."/>
        </authorList>
    </citation>
    <scope>NUCLEOTIDE SEQUENCE [LARGE SCALE GENOMIC DNA]</scope>
    <source>
        <strain evidence="2">1210</strain>
    </source>
</reference>
<protein>
    <submittedName>
        <fullName evidence="1">Uncharacterized protein</fullName>
    </submittedName>
</protein>
<accession>A0ABM9Q3F7</accession>
<keyword evidence="2" id="KW-1185">Reference proteome</keyword>